<accession>A0A5P1E907</accession>
<gene>
    <name evidence="1" type="ORF">A4U43_C09F6160</name>
</gene>
<name>A0A5P1E907_ASPOF</name>
<organism evidence="1 2">
    <name type="scientific">Asparagus officinalis</name>
    <name type="common">Garden asparagus</name>
    <dbReference type="NCBI Taxonomy" id="4686"/>
    <lineage>
        <taxon>Eukaryota</taxon>
        <taxon>Viridiplantae</taxon>
        <taxon>Streptophyta</taxon>
        <taxon>Embryophyta</taxon>
        <taxon>Tracheophyta</taxon>
        <taxon>Spermatophyta</taxon>
        <taxon>Magnoliopsida</taxon>
        <taxon>Liliopsida</taxon>
        <taxon>Asparagales</taxon>
        <taxon>Asparagaceae</taxon>
        <taxon>Asparagoideae</taxon>
        <taxon>Asparagus</taxon>
    </lineage>
</organism>
<keyword evidence="2" id="KW-1185">Reference proteome</keyword>
<evidence type="ECO:0000313" key="2">
    <source>
        <dbReference type="Proteomes" id="UP000243459"/>
    </source>
</evidence>
<dbReference type="EMBL" id="CM007389">
    <property type="protein sequence ID" value="ONK57957.1"/>
    <property type="molecule type" value="Genomic_DNA"/>
</dbReference>
<evidence type="ECO:0000313" key="1">
    <source>
        <dbReference type="EMBL" id="ONK57957.1"/>
    </source>
</evidence>
<reference evidence="2" key="1">
    <citation type="journal article" date="2017" name="Nat. Commun.">
        <title>The asparagus genome sheds light on the origin and evolution of a young Y chromosome.</title>
        <authorList>
            <person name="Harkess A."/>
            <person name="Zhou J."/>
            <person name="Xu C."/>
            <person name="Bowers J.E."/>
            <person name="Van der Hulst R."/>
            <person name="Ayyampalayam S."/>
            <person name="Mercati F."/>
            <person name="Riccardi P."/>
            <person name="McKain M.R."/>
            <person name="Kakrana A."/>
            <person name="Tang H."/>
            <person name="Ray J."/>
            <person name="Groenendijk J."/>
            <person name="Arikit S."/>
            <person name="Mathioni S.M."/>
            <person name="Nakano M."/>
            <person name="Shan H."/>
            <person name="Telgmann-Rauber A."/>
            <person name="Kanno A."/>
            <person name="Yue Z."/>
            <person name="Chen H."/>
            <person name="Li W."/>
            <person name="Chen Y."/>
            <person name="Xu X."/>
            <person name="Zhang Y."/>
            <person name="Luo S."/>
            <person name="Chen H."/>
            <person name="Gao J."/>
            <person name="Mao Z."/>
            <person name="Pires J.C."/>
            <person name="Luo M."/>
            <person name="Kudrna D."/>
            <person name="Wing R.A."/>
            <person name="Meyers B.C."/>
            <person name="Yi K."/>
            <person name="Kong H."/>
            <person name="Lavrijsen P."/>
            <person name="Sunseri F."/>
            <person name="Falavigna A."/>
            <person name="Ye Y."/>
            <person name="Leebens-Mack J.H."/>
            <person name="Chen G."/>
        </authorList>
    </citation>
    <scope>NUCLEOTIDE SEQUENCE [LARGE SCALE GENOMIC DNA]</scope>
    <source>
        <strain evidence="2">cv. DH0086</strain>
    </source>
</reference>
<protein>
    <submittedName>
        <fullName evidence="1">Uncharacterized protein</fullName>
    </submittedName>
</protein>
<proteinExistence type="predicted"/>
<sequence length="135" mass="15170">MDSSPISSLDSVKFGALERTQKGKLEEVGVEEIEEEIKFFDEDGDASLNVVGDESLELITLMGGEKRVLGEEERWVPVELIDSSTLNSKSEERDFVVEDCDKSSKMVGDECLEFIALMREEGRFLVKKKDGFLLN</sequence>
<dbReference type="AlphaFoldDB" id="A0A5P1E907"/>
<dbReference type="Gramene" id="ONK57957">
    <property type="protein sequence ID" value="ONK57957"/>
    <property type="gene ID" value="A4U43_C09F6160"/>
</dbReference>
<dbReference type="Proteomes" id="UP000243459">
    <property type="component" value="Chromosome 9"/>
</dbReference>